<dbReference type="Proteomes" id="UP000018877">
    <property type="component" value="Unassembled WGS sequence"/>
</dbReference>
<proteinExistence type="predicted"/>
<dbReference type="Gene3D" id="2.60.120.580">
    <property type="entry name" value="Acetamidase/Formamidase-like domains"/>
    <property type="match status" value="1"/>
</dbReference>
<comment type="caution">
    <text evidence="1">The sequence shown here is derived from an EMBL/GenBank/DDBJ whole genome shotgun (WGS) entry which is preliminary data.</text>
</comment>
<sequence>MMEIIYKDQCVLNMSRNNPVVKKVQPGSTVIFETYDCFSNQIQQEDQPFSSVGWDKINPATGPLFVEGAEPGDILKVEIADIKIEHKGVMTTAPKLGVLGDIVTGETTKIIAIQDGKAIFNEKIQIPIKPMIGVIGTAPADGDIPTGTPGDHGGNMDCKKIIKGSTLYLPVNVSGALLSMGDLHAVMADGEIVICGLEIPGEVTIKVDVIKGESYPLPMLVSEERLIMIASAETLDEAGKLATVNMHTFIVEQLGLPIDEAAMLLSLVGDLRICQVVDPLMTARMELPQWILDQYNYKTK</sequence>
<gene>
    <name evidence="1" type="ORF">BAVI_09431</name>
</gene>
<name>A0AB94IPN9_9BACI</name>
<dbReference type="Pfam" id="PF03069">
    <property type="entry name" value="FmdA_AmdA"/>
    <property type="match status" value="2"/>
</dbReference>
<dbReference type="Gene3D" id="2.40.10.120">
    <property type="match status" value="1"/>
</dbReference>
<dbReference type="EMBL" id="ALAN01000059">
    <property type="protein sequence ID" value="ETI68972.1"/>
    <property type="molecule type" value="Genomic_DNA"/>
</dbReference>
<dbReference type="PANTHER" id="PTHR31891:SF1">
    <property type="entry name" value="FORMAMIDASE C869.04-RELATED"/>
    <property type="match status" value="1"/>
</dbReference>
<protein>
    <submittedName>
        <fullName evidence="1">Acetamidase/fomramidase</fullName>
    </submittedName>
</protein>
<dbReference type="SUPFAM" id="SSF141130">
    <property type="entry name" value="Acetamidase/Formamidase-like"/>
    <property type="match status" value="1"/>
</dbReference>
<dbReference type="InterPro" id="IPR004304">
    <property type="entry name" value="FmdA_AmdA"/>
</dbReference>
<accession>A0AB94IPN9</accession>
<dbReference type="Gene3D" id="3.10.28.20">
    <property type="entry name" value="Acetamidase/Formamidase-like domains"/>
    <property type="match status" value="1"/>
</dbReference>
<dbReference type="PANTHER" id="PTHR31891">
    <property type="entry name" value="FORMAMIDASE C869.04-RELATED"/>
    <property type="match status" value="1"/>
</dbReference>
<reference evidence="1 2" key="1">
    <citation type="journal article" date="2014" name="Environ. Microbiol.">
        <title>The nitrate-ammonifying and nosZ-carrying bacterium Bacillus vireti is a potent source and sink for nitric and nitrous oxide under high nitrate conditions.</title>
        <authorList>
            <person name="Mania D."/>
            <person name="Heylen K."/>
            <person name="van Spanning R.J."/>
            <person name="Frostegard A."/>
        </authorList>
    </citation>
    <scope>NUCLEOTIDE SEQUENCE [LARGE SCALE GENOMIC DNA]</scope>
    <source>
        <strain evidence="1 2">LMG 21834</strain>
    </source>
</reference>
<organism evidence="1 2">
    <name type="scientific">Neobacillus vireti LMG 21834</name>
    <dbReference type="NCBI Taxonomy" id="1131730"/>
    <lineage>
        <taxon>Bacteria</taxon>
        <taxon>Bacillati</taxon>
        <taxon>Bacillota</taxon>
        <taxon>Bacilli</taxon>
        <taxon>Bacillales</taxon>
        <taxon>Bacillaceae</taxon>
        <taxon>Neobacillus</taxon>
    </lineage>
</organism>
<dbReference type="GO" id="GO:0016811">
    <property type="term" value="F:hydrolase activity, acting on carbon-nitrogen (but not peptide) bonds, in linear amides"/>
    <property type="evidence" value="ECO:0007669"/>
    <property type="project" value="InterPro"/>
</dbReference>
<dbReference type="AlphaFoldDB" id="A0AB94IPN9"/>
<keyword evidence="2" id="KW-1185">Reference proteome</keyword>
<evidence type="ECO:0000313" key="1">
    <source>
        <dbReference type="EMBL" id="ETI68972.1"/>
    </source>
</evidence>
<evidence type="ECO:0000313" key="2">
    <source>
        <dbReference type="Proteomes" id="UP000018877"/>
    </source>
</evidence>